<keyword evidence="1" id="KW-0732">Signal</keyword>
<evidence type="ECO:0000313" key="3">
    <source>
        <dbReference type="Proteomes" id="UP000297872"/>
    </source>
</evidence>
<gene>
    <name evidence="2" type="ORF">EXN75_05870</name>
</gene>
<dbReference type="GeneID" id="302994823"/>
<protein>
    <submittedName>
        <fullName evidence="2">Uncharacterized protein</fullName>
    </submittedName>
</protein>
<dbReference type="Proteomes" id="UP000297872">
    <property type="component" value="Unassembled WGS sequence"/>
</dbReference>
<feature type="signal peptide" evidence="1">
    <location>
        <begin position="1"/>
        <end position="24"/>
    </location>
</feature>
<name>A0A4Y8VPW3_9BACT</name>
<dbReference type="AlphaFoldDB" id="A0A4Y8VPW3"/>
<feature type="chain" id="PRO_5021336180" evidence="1">
    <location>
        <begin position="25"/>
        <end position="227"/>
    </location>
</feature>
<keyword evidence="3" id="KW-1185">Reference proteome</keyword>
<sequence length="227" mass="24208">MKKSIVFKLALVAFALVFSVNASAGIIDGLLKPLLEQFNVTETTVQWSNVPVYSAQKVVETDADGKEVLNEDGTPAYRVFLIDQNGNKRSKEAVDAQIKQVNNAVLRITAKVGAPLLLGILTGKKDVAIIGSLTGGLLSIGDIVSAYKLKMSLGKQKKLLKAYSQAFNDEGKPVAAKVDSKTLSDLGLTDANTISQTTADLLKDLEGSDYTTNSVAALDDVDFSKLD</sequence>
<dbReference type="OrthoDB" id="1092005at2"/>
<accession>A0A4Y8VPW3</accession>
<proteinExistence type="predicted"/>
<reference evidence="2 3" key="1">
    <citation type="submission" date="2019-02" db="EMBL/GenBank/DDBJ databases">
        <title>Draft Genome Sequence of the Prevotella sp. BCRC 81118, Isolated from Human Feces.</title>
        <authorList>
            <person name="Huang C.-H."/>
        </authorList>
    </citation>
    <scope>NUCLEOTIDE SEQUENCE [LARGE SCALE GENOMIC DNA]</scope>
    <source>
        <strain evidence="2 3">BCRC 81118</strain>
    </source>
</reference>
<evidence type="ECO:0000313" key="2">
    <source>
        <dbReference type="EMBL" id="TFH82639.1"/>
    </source>
</evidence>
<dbReference type="EMBL" id="SGVY01000011">
    <property type="protein sequence ID" value="TFH82639.1"/>
    <property type="molecule type" value="Genomic_DNA"/>
</dbReference>
<organism evidence="2 3">
    <name type="scientific">Segatella hominis</name>
    <dbReference type="NCBI Taxonomy" id="2518605"/>
    <lineage>
        <taxon>Bacteria</taxon>
        <taxon>Pseudomonadati</taxon>
        <taxon>Bacteroidota</taxon>
        <taxon>Bacteroidia</taxon>
        <taxon>Bacteroidales</taxon>
        <taxon>Prevotellaceae</taxon>
        <taxon>Segatella</taxon>
    </lineage>
</organism>
<evidence type="ECO:0000256" key="1">
    <source>
        <dbReference type="SAM" id="SignalP"/>
    </source>
</evidence>
<comment type="caution">
    <text evidence="2">The sequence shown here is derived from an EMBL/GenBank/DDBJ whole genome shotgun (WGS) entry which is preliminary data.</text>
</comment>
<dbReference type="RefSeq" id="WP_134843131.1">
    <property type="nucleotide sequence ID" value="NZ_JBOLBK010000016.1"/>
</dbReference>